<gene>
    <name evidence="2" type="ORF">B0T11DRAFT_101156</name>
</gene>
<feature type="region of interest" description="Disordered" evidence="1">
    <location>
        <begin position="116"/>
        <end position="158"/>
    </location>
</feature>
<protein>
    <submittedName>
        <fullName evidence="2">Uncharacterized protein</fullName>
    </submittedName>
</protein>
<organism evidence="2 3">
    <name type="scientific">Plectosphaerella cucumerina</name>
    <dbReference type="NCBI Taxonomy" id="40658"/>
    <lineage>
        <taxon>Eukaryota</taxon>
        <taxon>Fungi</taxon>
        <taxon>Dikarya</taxon>
        <taxon>Ascomycota</taxon>
        <taxon>Pezizomycotina</taxon>
        <taxon>Sordariomycetes</taxon>
        <taxon>Hypocreomycetidae</taxon>
        <taxon>Glomerellales</taxon>
        <taxon>Plectosphaerellaceae</taxon>
        <taxon>Plectosphaerella</taxon>
    </lineage>
</organism>
<accession>A0A8K0TER7</accession>
<name>A0A8K0TER7_9PEZI</name>
<sequence length="158" mass="17106">MESMVLRMPSSWWAMSCGGFGLLTRTLGKCTERCSVAPTVIASVTFTGTQTMPPQNLLGGVLYACRQTLWVRASGASRRRGAQTRLLLFPPPNLLHLSPPTTTLFDLRNKYQRSHANHNLPSPPVFRPAPLSSSGSVAPVTVPGLGRPQRHTARSGQA</sequence>
<feature type="compositionally biased region" description="Basic residues" evidence="1">
    <location>
        <begin position="148"/>
        <end position="158"/>
    </location>
</feature>
<comment type="caution">
    <text evidence="2">The sequence shown here is derived from an EMBL/GenBank/DDBJ whole genome shotgun (WGS) entry which is preliminary data.</text>
</comment>
<evidence type="ECO:0000256" key="1">
    <source>
        <dbReference type="SAM" id="MobiDB-lite"/>
    </source>
</evidence>
<dbReference type="AlphaFoldDB" id="A0A8K0TER7"/>
<evidence type="ECO:0000313" key="2">
    <source>
        <dbReference type="EMBL" id="KAH7358208.1"/>
    </source>
</evidence>
<dbReference type="Proteomes" id="UP000813385">
    <property type="component" value="Unassembled WGS sequence"/>
</dbReference>
<reference evidence="2" key="1">
    <citation type="journal article" date="2021" name="Nat. Commun.">
        <title>Genetic determinants of endophytism in the Arabidopsis root mycobiome.</title>
        <authorList>
            <person name="Mesny F."/>
            <person name="Miyauchi S."/>
            <person name="Thiergart T."/>
            <person name="Pickel B."/>
            <person name="Atanasova L."/>
            <person name="Karlsson M."/>
            <person name="Huettel B."/>
            <person name="Barry K.W."/>
            <person name="Haridas S."/>
            <person name="Chen C."/>
            <person name="Bauer D."/>
            <person name="Andreopoulos W."/>
            <person name="Pangilinan J."/>
            <person name="LaButti K."/>
            <person name="Riley R."/>
            <person name="Lipzen A."/>
            <person name="Clum A."/>
            <person name="Drula E."/>
            <person name="Henrissat B."/>
            <person name="Kohler A."/>
            <person name="Grigoriev I.V."/>
            <person name="Martin F.M."/>
            <person name="Hacquard S."/>
        </authorList>
    </citation>
    <scope>NUCLEOTIDE SEQUENCE</scope>
    <source>
        <strain evidence="2">MPI-CAGE-AT-0016</strain>
    </source>
</reference>
<keyword evidence="3" id="KW-1185">Reference proteome</keyword>
<evidence type="ECO:0000313" key="3">
    <source>
        <dbReference type="Proteomes" id="UP000813385"/>
    </source>
</evidence>
<dbReference type="EMBL" id="JAGPXD010000004">
    <property type="protein sequence ID" value="KAH7358208.1"/>
    <property type="molecule type" value="Genomic_DNA"/>
</dbReference>
<proteinExistence type="predicted"/>